<dbReference type="InterPro" id="IPR004685">
    <property type="entry name" value="Brnchd-chn_aa_trnsp_Livcs"/>
</dbReference>
<dbReference type="GO" id="GO:0015190">
    <property type="term" value="F:L-leucine transmembrane transporter activity"/>
    <property type="evidence" value="ECO:0007669"/>
    <property type="project" value="TreeGrafter"/>
</dbReference>
<comment type="function">
    <text evidence="9">Component of the transport system for branched-chain amino acids.</text>
</comment>
<dbReference type="AlphaFoldDB" id="A0A0R1EXC0"/>
<feature type="transmembrane region" description="Helical" evidence="9">
    <location>
        <begin position="43"/>
        <end position="68"/>
    </location>
</feature>
<protein>
    <recommendedName>
        <fullName evidence="9">Branched-chain amino acid transport system carrier protein</fullName>
    </recommendedName>
</protein>
<feature type="transmembrane region" description="Helical" evidence="9">
    <location>
        <begin position="12"/>
        <end position="31"/>
    </location>
</feature>
<keyword evidence="7 9" id="KW-1133">Transmembrane helix</keyword>
<feature type="transmembrane region" description="Helical" evidence="9">
    <location>
        <begin position="281"/>
        <end position="310"/>
    </location>
</feature>
<dbReference type="GO" id="GO:0015820">
    <property type="term" value="P:L-leucine transport"/>
    <property type="evidence" value="ECO:0007669"/>
    <property type="project" value="TreeGrafter"/>
</dbReference>
<feature type="transmembrane region" description="Helical" evidence="9">
    <location>
        <begin position="381"/>
        <end position="401"/>
    </location>
</feature>
<comment type="similarity">
    <text evidence="2 9">Belongs to the branched chain amino acid transporter family.</text>
</comment>
<dbReference type="GeneID" id="65917406"/>
<evidence type="ECO:0000256" key="5">
    <source>
        <dbReference type="ARBA" id="ARBA00022692"/>
    </source>
</evidence>
<evidence type="ECO:0000256" key="2">
    <source>
        <dbReference type="ARBA" id="ARBA00008540"/>
    </source>
</evidence>
<gene>
    <name evidence="10" type="ORF">FD22_GL000155</name>
</gene>
<comment type="subcellular location">
    <subcellularLocation>
        <location evidence="1 9">Cell membrane</location>
        <topology evidence="1 9">Multi-pass membrane protein</topology>
    </subcellularLocation>
</comment>
<evidence type="ECO:0000256" key="6">
    <source>
        <dbReference type="ARBA" id="ARBA00022970"/>
    </source>
</evidence>
<evidence type="ECO:0000256" key="7">
    <source>
        <dbReference type="ARBA" id="ARBA00022989"/>
    </source>
</evidence>
<feature type="transmembrane region" description="Helical" evidence="9">
    <location>
        <begin position="353"/>
        <end position="372"/>
    </location>
</feature>
<evidence type="ECO:0000313" key="10">
    <source>
        <dbReference type="EMBL" id="KRK14156.1"/>
    </source>
</evidence>
<proteinExistence type="inferred from homology"/>
<dbReference type="GO" id="GO:0015188">
    <property type="term" value="F:L-isoleucine transmembrane transporter activity"/>
    <property type="evidence" value="ECO:0007669"/>
    <property type="project" value="TreeGrafter"/>
</dbReference>
<feature type="transmembrane region" description="Helical" evidence="9">
    <location>
        <begin position="206"/>
        <end position="224"/>
    </location>
</feature>
<dbReference type="Gene3D" id="1.20.1740.10">
    <property type="entry name" value="Amino acid/polyamine transporter I"/>
    <property type="match status" value="1"/>
</dbReference>
<evidence type="ECO:0000256" key="9">
    <source>
        <dbReference type="RuleBase" id="RU362122"/>
    </source>
</evidence>
<dbReference type="GO" id="GO:0005304">
    <property type="term" value="F:L-valine transmembrane transporter activity"/>
    <property type="evidence" value="ECO:0007669"/>
    <property type="project" value="TreeGrafter"/>
</dbReference>
<reference evidence="10 11" key="1">
    <citation type="journal article" date="2015" name="Genome Announc.">
        <title>Expanding the biotechnology potential of lactobacilli through comparative genomics of 213 strains and associated genera.</title>
        <authorList>
            <person name="Sun Z."/>
            <person name="Harris H.M."/>
            <person name="McCann A."/>
            <person name="Guo C."/>
            <person name="Argimon S."/>
            <person name="Zhang W."/>
            <person name="Yang X."/>
            <person name="Jeffery I.B."/>
            <person name="Cooney J.C."/>
            <person name="Kagawa T.F."/>
            <person name="Liu W."/>
            <person name="Song Y."/>
            <person name="Salvetti E."/>
            <person name="Wrobel A."/>
            <person name="Rasinkangas P."/>
            <person name="Parkhill J."/>
            <person name="Rea M.C."/>
            <person name="O'Sullivan O."/>
            <person name="Ritari J."/>
            <person name="Douillard F.P."/>
            <person name="Paul Ross R."/>
            <person name="Yang R."/>
            <person name="Briner A.E."/>
            <person name="Felis G.E."/>
            <person name="de Vos W.M."/>
            <person name="Barrangou R."/>
            <person name="Klaenhammer T.R."/>
            <person name="Caufield P.W."/>
            <person name="Cui Y."/>
            <person name="Zhang H."/>
            <person name="O'Toole P.W."/>
        </authorList>
    </citation>
    <scope>NUCLEOTIDE SEQUENCE [LARGE SCALE GENOMIC DNA]</scope>
    <source>
        <strain evidence="10 11">DSM 20001</strain>
    </source>
</reference>
<comment type="caution">
    <text evidence="10">The sequence shown here is derived from an EMBL/GenBank/DDBJ whole genome shotgun (WGS) entry which is preliminary data.</text>
</comment>
<keyword evidence="4" id="KW-1003">Cell membrane</keyword>
<evidence type="ECO:0000256" key="8">
    <source>
        <dbReference type="ARBA" id="ARBA00023136"/>
    </source>
</evidence>
<organism evidence="10 11">
    <name type="scientific">Loigolactobacillus coryniformis subsp. coryniformis KCTC 3167 = DSM 20001</name>
    <dbReference type="NCBI Taxonomy" id="913848"/>
    <lineage>
        <taxon>Bacteria</taxon>
        <taxon>Bacillati</taxon>
        <taxon>Bacillota</taxon>
        <taxon>Bacilli</taxon>
        <taxon>Lactobacillales</taxon>
        <taxon>Lactobacillaceae</taxon>
        <taxon>Loigolactobacillus</taxon>
    </lineage>
</organism>
<feature type="transmembrane region" description="Helical" evidence="9">
    <location>
        <begin position="80"/>
        <end position="101"/>
    </location>
</feature>
<feature type="transmembrane region" description="Helical" evidence="9">
    <location>
        <begin position="322"/>
        <end position="341"/>
    </location>
</feature>
<evidence type="ECO:0000313" key="11">
    <source>
        <dbReference type="Proteomes" id="UP000051181"/>
    </source>
</evidence>
<name>A0A0R1EXC0_9LACO</name>
<dbReference type="NCBIfam" id="TIGR00796">
    <property type="entry name" value="livcs"/>
    <property type="match status" value="1"/>
</dbReference>
<sequence length="458" mass="48947">MLEERKLTKRDYFVVSSMLFGLFFGAGNLIFPLHLGQLAGQNWVPAALGFLVTGVLLPLLSVLAISITRSEGVYDVGRPLGPVFALLFMILIHGTIGPLFGTPRTATVSYTVGLAPLVPKNFQTVGLLVFSAVFFGLALFFSLEENKIVNNIGKLLNPVFLVLLAGVFFLAFSSPMGHAGVQHATAAYTSGSFVNGFLQGYNTMDALAGLAFGVTVVTAVRTLGKKRANSVALVTARAGVFAMAMIAVIYVGLIFVGAMSLGKFKVSANGGIAFDQIVNHYMGVAGQAILATLITVTCLTTAIGLVAAFAQDFHKHFPKVSYRTWLVLTTLASFLTANIGLNQIIAWSTPMLMFLYPLSMVLILLSVASPLFHKDPVVYKFVVLFTVVPAFFDMVTAFPAVVSQSSFGKAMTGFEQAYLPFANYGLAWLVPALVGAVLGVAVHVFKRVSARNTVSQTK</sequence>
<evidence type="ECO:0000256" key="4">
    <source>
        <dbReference type="ARBA" id="ARBA00022475"/>
    </source>
</evidence>
<feature type="transmembrane region" description="Helical" evidence="9">
    <location>
        <begin position="421"/>
        <end position="445"/>
    </location>
</feature>
<feature type="transmembrane region" description="Helical" evidence="9">
    <location>
        <begin position="155"/>
        <end position="172"/>
    </location>
</feature>
<feature type="transmembrane region" description="Helical" evidence="9">
    <location>
        <begin position="236"/>
        <end position="261"/>
    </location>
</feature>
<keyword evidence="5 9" id="KW-0812">Transmembrane</keyword>
<accession>A0A0R1EXC0</accession>
<dbReference type="RefSeq" id="WP_004562607.1">
    <property type="nucleotide sequence ID" value="NZ_AZCN01000101.1"/>
</dbReference>
<dbReference type="Proteomes" id="UP000051181">
    <property type="component" value="Unassembled WGS sequence"/>
</dbReference>
<dbReference type="PANTHER" id="PTHR30588">
    <property type="entry name" value="BRANCHED-CHAIN AMINO ACID TRANSPORT SYSTEM 2 CARRIER PROTEIN"/>
    <property type="match status" value="1"/>
</dbReference>
<dbReference type="GO" id="GO:0015818">
    <property type="term" value="P:isoleucine transport"/>
    <property type="evidence" value="ECO:0007669"/>
    <property type="project" value="TreeGrafter"/>
</dbReference>
<dbReference type="PANTHER" id="PTHR30588:SF0">
    <property type="entry name" value="BRANCHED-CHAIN AMINO ACID PERMEASE BRNQ"/>
    <property type="match status" value="1"/>
</dbReference>
<dbReference type="EMBL" id="AZCN01000101">
    <property type="protein sequence ID" value="KRK14156.1"/>
    <property type="molecule type" value="Genomic_DNA"/>
</dbReference>
<evidence type="ECO:0000256" key="1">
    <source>
        <dbReference type="ARBA" id="ARBA00004651"/>
    </source>
</evidence>
<dbReference type="PATRIC" id="fig|913848.6.peg.153"/>
<dbReference type="eggNOG" id="COG1114">
    <property type="taxonomic scope" value="Bacteria"/>
</dbReference>
<dbReference type="Pfam" id="PF05525">
    <property type="entry name" value="Branch_AA_trans"/>
    <property type="match status" value="1"/>
</dbReference>
<evidence type="ECO:0000256" key="3">
    <source>
        <dbReference type="ARBA" id="ARBA00022448"/>
    </source>
</evidence>
<feature type="transmembrane region" description="Helical" evidence="9">
    <location>
        <begin position="121"/>
        <end position="143"/>
    </location>
</feature>
<keyword evidence="3 9" id="KW-0813">Transport</keyword>
<keyword evidence="6 9" id="KW-0029">Amino-acid transport</keyword>
<dbReference type="GO" id="GO:0005886">
    <property type="term" value="C:plasma membrane"/>
    <property type="evidence" value="ECO:0007669"/>
    <property type="project" value="UniProtKB-SubCell"/>
</dbReference>
<keyword evidence="8 9" id="KW-0472">Membrane</keyword>